<dbReference type="EMBL" id="CP047415">
    <property type="protein sequence ID" value="QLL74791.1"/>
    <property type="molecule type" value="Genomic_DNA"/>
</dbReference>
<accession>A0A5M9Z3Z0</accession>
<evidence type="ECO:0000313" key="4">
    <source>
        <dbReference type="EMBL" id="QLL74791.1"/>
    </source>
</evidence>
<reference evidence="3 6" key="2">
    <citation type="submission" date="2019-09" db="EMBL/GenBank/DDBJ databases">
        <title>Investigation of probiotic properties of different lactic acid bacteria.</title>
        <authorList>
            <person name="Jaomanjaka F."/>
            <person name="Blanc P."/>
        </authorList>
    </citation>
    <scope>NUCLEOTIDE SEQUENCE [LARGE SCALE GENOMIC DNA]</scope>
    <source>
        <strain evidence="3 6">BIO6272</strain>
    </source>
</reference>
<feature type="transmembrane region" description="Helical" evidence="1">
    <location>
        <begin position="45"/>
        <end position="69"/>
    </location>
</feature>
<evidence type="ECO:0000313" key="5">
    <source>
        <dbReference type="Proteomes" id="UP000324504"/>
    </source>
</evidence>
<dbReference type="EMBL" id="VUAV01000015">
    <property type="protein sequence ID" value="KAA8813021.1"/>
    <property type="molecule type" value="Genomic_DNA"/>
</dbReference>
<evidence type="ECO:0000256" key="1">
    <source>
        <dbReference type="SAM" id="Phobius"/>
    </source>
</evidence>
<keyword evidence="1" id="KW-1133">Transmembrane helix</keyword>
<reference evidence="2 5" key="1">
    <citation type="submission" date="2019-09" db="EMBL/GenBank/DDBJ databases">
        <title>Comparative analysis of L. crispatus genomes revealed niche specific adaptation to different host and body sites.</title>
        <authorList>
            <person name="Pan M."/>
            <person name="Hidalgo-Cantabrana C."/>
            <person name="Barrangou R."/>
        </authorList>
    </citation>
    <scope>NUCLEOTIDE SEQUENCE [LARGE SCALE GENOMIC DNA]</scope>
    <source>
        <strain evidence="2 5">NCK2488</strain>
    </source>
</reference>
<dbReference type="RefSeq" id="WP_013642499.1">
    <property type="nucleotide sequence ID" value="NZ_CP047415.1"/>
</dbReference>
<sequence>MYHLIYLVIGILLIIGGVFTFRHTQGYLKLNTTSKTVQDNQWRGFALWFGYIGAGILTLIGVILILVSLF</sequence>
<evidence type="ECO:0000313" key="6">
    <source>
        <dbReference type="Proteomes" id="UP000430323"/>
    </source>
</evidence>
<name>A0A5M9Z3Z0_9LACO</name>
<dbReference type="Proteomes" id="UP000510660">
    <property type="component" value="Chromosome"/>
</dbReference>
<dbReference type="AlphaFoldDB" id="A0A5M9Z3Z0"/>
<proteinExistence type="predicted"/>
<evidence type="ECO:0000313" key="2">
    <source>
        <dbReference type="EMBL" id="KAA8813021.1"/>
    </source>
</evidence>
<dbReference type="Proteomes" id="UP000324504">
    <property type="component" value="Unassembled WGS sequence"/>
</dbReference>
<dbReference type="EMBL" id="WBOB01000117">
    <property type="protein sequence ID" value="KAB1967069.1"/>
    <property type="molecule type" value="Genomic_DNA"/>
</dbReference>
<keyword evidence="1" id="KW-0812">Transmembrane</keyword>
<gene>
    <name evidence="2" type="ORF">F1C09_03925</name>
    <name evidence="3" type="ORF">F8251_10570</name>
    <name evidence="4" type="ORF">GTO85_10865</name>
</gene>
<protein>
    <recommendedName>
        <fullName evidence="8">Immunity protein</fullName>
    </recommendedName>
</protein>
<organism evidence="2 5">
    <name type="scientific">Lactobacillus crispatus</name>
    <dbReference type="NCBI Taxonomy" id="47770"/>
    <lineage>
        <taxon>Bacteria</taxon>
        <taxon>Bacillati</taxon>
        <taxon>Bacillota</taxon>
        <taxon>Bacilli</taxon>
        <taxon>Lactobacillales</taxon>
        <taxon>Lactobacillaceae</taxon>
        <taxon>Lactobacillus</taxon>
    </lineage>
</organism>
<evidence type="ECO:0000313" key="3">
    <source>
        <dbReference type="EMBL" id="KAB1967069.1"/>
    </source>
</evidence>
<feature type="transmembrane region" description="Helical" evidence="1">
    <location>
        <begin position="6"/>
        <end position="24"/>
    </location>
</feature>
<keyword evidence="1" id="KW-0472">Membrane</keyword>
<dbReference type="Proteomes" id="UP000430323">
    <property type="component" value="Unassembled WGS sequence"/>
</dbReference>
<evidence type="ECO:0000313" key="7">
    <source>
        <dbReference type="Proteomes" id="UP000510660"/>
    </source>
</evidence>
<evidence type="ECO:0008006" key="8">
    <source>
        <dbReference type="Google" id="ProtNLM"/>
    </source>
</evidence>
<reference evidence="4 7" key="3">
    <citation type="submission" date="2020-01" db="EMBL/GenBank/DDBJ databases">
        <title>Complete and circular genome sequences of six lactobacillus isolates from horses.</title>
        <authorList>
            <person name="Hassan H.M."/>
        </authorList>
    </citation>
    <scope>NUCLEOTIDE SEQUENCE [LARGE SCALE GENOMIC DNA]</scope>
    <source>
        <strain evidence="4 7">1D</strain>
    </source>
</reference>